<accession>A0ABU2GM30</accession>
<evidence type="ECO:0000256" key="2">
    <source>
        <dbReference type="SAM" id="SignalP"/>
    </source>
</evidence>
<organism evidence="3 4">
    <name type="scientific">Gordonia westfalica</name>
    <dbReference type="NCBI Taxonomy" id="158898"/>
    <lineage>
        <taxon>Bacteria</taxon>
        <taxon>Bacillati</taxon>
        <taxon>Actinomycetota</taxon>
        <taxon>Actinomycetes</taxon>
        <taxon>Mycobacteriales</taxon>
        <taxon>Gordoniaceae</taxon>
        <taxon>Gordonia</taxon>
    </lineage>
</organism>
<feature type="transmembrane region" description="Helical" evidence="1">
    <location>
        <begin position="78"/>
        <end position="98"/>
    </location>
</feature>
<keyword evidence="1" id="KW-1133">Transmembrane helix</keyword>
<evidence type="ECO:0008006" key="5">
    <source>
        <dbReference type="Google" id="ProtNLM"/>
    </source>
</evidence>
<name>A0ABU2GM30_9ACTN</name>
<keyword evidence="1" id="KW-0812">Transmembrane</keyword>
<reference evidence="3 4" key="1">
    <citation type="submission" date="2023-08" db="EMBL/GenBank/DDBJ databases">
        <title>Bioegradation of LLDPE and BLDPE plastic by marine bacteria from coast plastic debris.</title>
        <authorList>
            <person name="Rong Z."/>
        </authorList>
    </citation>
    <scope>NUCLEOTIDE SEQUENCE [LARGE SCALE GENOMIC DNA]</scope>
    <source>
        <strain evidence="3 4">Z-2</strain>
    </source>
</reference>
<keyword evidence="1" id="KW-0472">Membrane</keyword>
<feature type="transmembrane region" description="Helical" evidence="1">
    <location>
        <begin position="46"/>
        <end position="71"/>
    </location>
</feature>
<dbReference type="EMBL" id="JAVLUS010000001">
    <property type="protein sequence ID" value="MDS1112523.1"/>
    <property type="molecule type" value="Genomic_DNA"/>
</dbReference>
<keyword evidence="2" id="KW-0732">Signal</keyword>
<comment type="caution">
    <text evidence="3">The sequence shown here is derived from an EMBL/GenBank/DDBJ whole genome shotgun (WGS) entry which is preliminary data.</text>
</comment>
<evidence type="ECO:0000313" key="4">
    <source>
        <dbReference type="Proteomes" id="UP001265083"/>
    </source>
</evidence>
<evidence type="ECO:0000313" key="3">
    <source>
        <dbReference type="EMBL" id="MDS1112523.1"/>
    </source>
</evidence>
<gene>
    <name evidence="3" type="ORF">RD149_01950</name>
</gene>
<feature type="chain" id="PRO_5046628870" description="Integral membrane protein" evidence="2">
    <location>
        <begin position="23"/>
        <end position="126"/>
    </location>
</feature>
<dbReference type="RefSeq" id="WP_310949117.1">
    <property type="nucleotide sequence ID" value="NZ_JAVLUS010000001.1"/>
</dbReference>
<proteinExistence type="predicted"/>
<protein>
    <recommendedName>
        <fullName evidence="5">Integral membrane protein</fullName>
    </recommendedName>
</protein>
<sequence>MTWLRRLGPVWCLALSVAAAFAAVWIQGRLYAACEPQTGPGPADGPYVWFFVIPATAVVALAASSAGYILTMRARIPVSYLAPAVALVAACLVVWGAVAWNYDPDSMTEIWCNGGKPDWWPSWLPL</sequence>
<evidence type="ECO:0000256" key="1">
    <source>
        <dbReference type="SAM" id="Phobius"/>
    </source>
</evidence>
<feature type="signal peptide" evidence="2">
    <location>
        <begin position="1"/>
        <end position="22"/>
    </location>
</feature>
<keyword evidence="4" id="KW-1185">Reference proteome</keyword>
<dbReference type="Proteomes" id="UP001265083">
    <property type="component" value="Unassembled WGS sequence"/>
</dbReference>